<organism evidence="1">
    <name type="scientific">uncultured Caudovirales phage</name>
    <dbReference type="NCBI Taxonomy" id="2100421"/>
    <lineage>
        <taxon>Viruses</taxon>
        <taxon>Duplodnaviria</taxon>
        <taxon>Heunggongvirae</taxon>
        <taxon>Uroviricota</taxon>
        <taxon>Caudoviricetes</taxon>
        <taxon>Peduoviridae</taxon>
        <taxon>Maltschvirus</taxon>
        <taxon>Maltschvirus maltsch</taxon>
    </lineage>
</organism>
<name>A0A6J5PXD2_9CAUD</name>
<proteinExistence type="predicted"/>
<gene>
    <name evidence="1" type="ORF">UFOVP978_41</name>
</gene>
<accession>A0A6J5PXD2</accession>
<reference evidence="1" key="1">
    <citation type="submission" date="2020-05" db="EMBL/GenBank/DDBJ databases">
        <authorList>
            <person name="Chiriac C."/>
            <person name="Salcher M."/>
            <person name="Ghai R."/>
            <person name="Kavagutti S V."/>
        </authorList>
    </citation>
    <scope>NUCLEOTIDE SEQUENCE</scope>
</reference>
<dbReference type="EMBL" id="LR796937">
    <property type="protein sequence ID" value="CAB4176550.1"/>
    <property type="molecule type" value="Genomic_DNA"/>
</dbReference>
<evidence type="ECO:0000313" key="1">
    <source>
        <dbReference type="EMBL" id="CAB4176550.1"/>
    </source>
</evidence>
<sequence>MIEDFNTIDDCLVLMKGKVERASRLRMNIVPGFESDDIRSEMFVTLLQVWKWGERSDVPVQVVPVFWTAWNRRLIRLRENAKKRYLMSVYCGHTLDLDDAISNSLGIDDPLISFAERLVDLDPEASVIARMRAEGFLRSEIMEITGISRREYYRRWQRVIDTNKEEV</sequence>
<protein>
    <submittedName>
        <fullName evidence="1">Uncharacterized protein</fullName>
    </submittedName>
</protein>